<evidence type="ECO:0000256" key="1">
    <source>
        <dbReference type="ARBA" id="ARBA00010641"/>
    </source>
</evidence>
<gene>
    <name evidence="8" type="ORF">GCM10010121_070710</name>
</gene>
<evidence type="ECO:0000313" key="8">
    <source>
        <dbReference type="EMBL" id="GGJ49410.1"/>
    </source>
</evidence>
<feature type="domain" description="RNA polymerase sigma-70 region 2" evidence="6">
    <location>
        <begin position="13"/>
        <end position="72"/>
    </location>
</feature>
<accession>A0A917P0Y1</accession>
<keyword evidence="9" id="KW-1185">Reference proteome</keyword>
<evidence type="ECO:0000256" key="3">
    <source>
        <dbReference type="ARBA" id="ARBA00023082"/>
    </source>
</evidence>
<dbReference type="InterPro" id="IPR014284">
    <property type="entry name" value="RNA_pol_sigma-70_dom"/>
</dbReference>
<comment type="caution">
    <text evidence="8">The sequence shown here is derived from an EMBL/GenBank/DDBJ whole genome shotgun (WGS) entry which is preliminary data.</text>
</comment>
<dbReference type="GO" id="GO:0016987">
    <property type="term" value="F:sigma factor activity"/>
    <property type="evidence" value="ECO:0007669"/>
    <property type="project" value="UniProtKB-KW"/>
</dbReference>
<dbReference type="Gene3D" id="1.10.10.10">
    <property type="entry name" value="Winged helix-like DNA-binding domain superfamily/Winged helix DNA-binding domain"/>
    <property type="match status" value="1"/>
</dbReference>
<dbReference type="Pfam" id="PF04542">
    <property type="entry name" value="Sigma70_r2"/>
    <property type="match status" value="1"/>
</dbReference>
<evidence type="ECO:0000256" key="4">
    <source>
        <dbReference type="ARBA" id="ARBA00023163"/>
    </source>
</evidence>
<dbReference type="InterPro" id="IPR036388">
    <property type="entry name" value="WH-like_DNA-bd_sf"/>
</dbReference>
<dbReference type="AlphaFoldDB" id="A0A917P0Y1"/>
<dbReference type="Pfam" id="PF08281">
    <property type="entry name" value="Sigma70_r4_2"/>
    <property type="match status" value="1"/>
</dbReference>
<reference evidence="8" key="2">
    <citation type="submission" date="2020-09" db="EMBL/GenBank/DDBJ databases">
        <authorList>
            <person name="Sun Q."/>
            <person name="Ohkuma M."/>
        </authorList>
    </citation>
    <scope>NUCLEOTIDE SEQUENCE</scope>
    <source>
        <strain evidence="8">JCM 3086</strain>
    </source>
</reference>
<dbReference type="PANTHER" id="PTHR30173">
    <property type="entry name" value="SIGMA 19 FACTOR"/>
    <property type="match status" value="1"/>
</dbReference>
<evidence type="ECO:0000256" key="5">
    <source>
        <dbReference type="SAM" id="MobiDB-lite"/>
    </source>
</evidence>
<dbReference type="SUPFAM" id="SSF88946">
    <property type="entry name" value="Sigma2 domain of RNA polymerase sigma factors"/>
    <property type="match status" value="1"/>
</dbReference>
<evidence type="ECO:0008006" key="10">
    <source>
        <dbReference type="Google" id="ProtNLM"/>
    </source>
</evidence>
<dbReference type="Gene3D" id="1.10.1740.10">
    <property type="match status" value="1"/>
</dbReference>
<dbReference type="Proteomes" id="UP000657574">
    <property type="component" value="Unassembled WGS sequence"/>
</dbReference>
<dbReference type="NCBIfam" id="TIGR02937">
    <property type="entry name" value="sigma70-ECF"/>
    <property type="match status" value="1"/>
</dbReference>
<evidence type="ECO:0000256" key="2">
    <source>
        <dbReference type="ARBA" id="ARBA00023015"/>
    </source>
</evidence>
<reference evidence="8" key="1">
    <citation type="journal article" date="2014" name="Int. J. Syst. Evol. Microbiol.">
        <title>Complete genome sequence of Corynebacterium casei LMG S-19264T (=DSM 44701T), isolated from a smear-ripened cheese.</title>
        <authorList>
            <consortium name="US DOE Joint Genome Institute (JGI-PGF)"/>
            <person name="Walter F."/>
            <person name="Albersmeier A."/>
            <person name="Kalinowski J."/>
            <person name="Ruckert C."/>
        </authorList>
    </citation>
    <scope>NUCLEOTIDE SEQUENCE</scope>
    <source>
        <strain evidence="8">JCM 3086</strain>
    </source>
</reference>
<evidence type="ECO:0000259" key="6">
    <source>
        <dbReference type="Pfam" id="PF04542"/>
    </source>
</evidence>
<evidence type="ECO:0000313" key="9">
    <source>
        <dbReference type="Proteomes" id="UP000657574"/>
    </source>
</evidence>
<feature type="compositionally biased region" description="Basic and acidic residues" evidence="5">
    <location>
        <begin position="82"/>
        <end position="96"/>
    </location>
</feature>
<dbReference type="InterPro" id="IPR007627">
    <property type="entry name" value="RNA_pol_sigma70_r2"/>
</dbReference>
<comment type="similarity">
    <text evidence="1">Belongs to the sigma-70 factor family. ECF subfamily.</text>
</comment>
<keyword evidence="2" id="KW-0805">Transcription regulation</keyword>
<feature type="domain" description="RNA polymerase sigma factor 70 region 4 type 2" evidence="7">
    <location>
        <begin position="108"/>
        <end position="157"/>
    </location>
</feature>
<dbReference type="SUPFAM" id="SSF88659">
    <property type="entry name" value="Sigma3 and sigma4 domains of RNA polymerase sigma factors"/>
    <property type="match status" value="1"/>
</dbReference>
<organism evidence="8 9">
    <name type="scientific">Streptomyces brasiliensis</name>
    <dbReference type="NCBI Taxonomy" id="1954"/>
    <lineage>
        <taxon>Bacteria</taxon>
        <taxon>Bacillati</taxon>
        <taxon>Actinomycetota</taxon>
        <taxon>Actinomycetes</taxon>
        <taxon>Kitasatosporales</taxon>
        <taxon>Streptomycetaceae</taxon>
        <taxon>Streptomyces</taxon>
    </lineage>
</organism>
<protein>
    <recommendedName>
        <fullName evidence="10">RNA polymerase subunit sigma-24</fullName>
    </recommendedName>
</protein>
<dbReference type="InterPro" id="IPR013249">
    <property type="entry name" value="RNA_pol_sigma70_r4_t2"/>
</dbReference>
<sequence length="202" mass="22898">MTDHDLDAFVSARPRLFRIAHRIVGNVHEAEDILQEVWLRWHRADRTTVISPEAFLATATSRLAINHIQSARHRRETPTVPWRHEDPVDHAADPQTETERVEAIELTVHLLLERLPPSQRAAFVLREGFEYPYRQIAEILQISTVNARQLVARARVRISAARSYPFDSAARGRLLRAFAPAARGGDLTRLETVLAAGLKRAA</sequence>
<dbReference type="InterPro" id="IPR013324">
    <property type="entry name" value="RNA_pol_sigma_r3/r4-like"/>
</dbReference>
<proteinExistence type="inferred from homology"/>
<dbReference type="GO" id="GO:0003677">
    <property type="term" value="F:DNA binding"/>
    <property type="evidence" value="ECO:0007669"/>
    <property type="project" value="InterPro"/>
</dbReference>
<dbReference type="PANTHER" id="PTHR30173:SF36">
    <property type="entry name" value="ECF RNA POLYMERASE SIGMA FACTOR SIGJ"/>
    <property type="match status" value="1"/>
</dbReference>
<dbReference type="InterPro" id="IPR013325">
    <property type="entry name" value="RNA_pol_sigma_r2"/>
</dbReference>
<keyword evidence="3" id="KW-0731">Sigma factor</keyword>
<keyword evidence="4" id="KW-0804">Transcription</keyword>
<dbReference type="RefSeq" id="WP_189315437.1">
    <property type="nucleotide sequence ID" value="NZ_BMQA01000037.1"/>
</dbReference>
<evidence type="ECO:0000259" key="7">
    <source>
        <dbReference type="Pfam" id="PF08281"/>
    </source>
</evidence>
<feature type="region of interest" description="Disordered" evidence="5">
    <location>
        <begin position="74"/>
        <end position="96"/>
    </location>
</feature>
<dbReference type="InterPro" id="IPR052704">
    <property type="entry name" value="ECF_Sigma-70_Domain"/>
</dbReference>
<dbReference type="GO" id="GO:0006352">
    <property type="term" value="P:DNA-templated transcription initiation"/>
    <property type="evidence" value="ECO:0007669"/>
    <property type="project" value="InterPro"/>
</dbReference>
<name>A0A917P0Y1_9ACTN</name>
<dbReference type="EMBL" id="BMQA01000037">
    <property type="protein sequence ID" value="GGJ49410.1"/>
    <property type="molecule type" value="Genomic_DNA"/>
</dbReference>